<dbReference type="Gramene" id="OIW07507">
    <property type="protein sequence ID" value="OIW07507"/>
    <property type="gene ID" value="TanjilG_14453"/>
</dbReference>
<proteinExistence type="predicted"/>
<dbReference type="STRING" id="3871.A0A1J7I3W7"/>
<name>A0A1J7I3W7_LUPAN</name>
<dbReference type="OMA" id="HDEMKWV"/>
<evidence type="ECO:0000313" key="1">
    <source>
        <dbReference type="EMBL" id="OIW07507.1"/>
    </source>
</evidence>
<dbReference type="Proteomes" id="UP000188354">
    <property type="component" value="Chromosome LG07"/>
</dbReference>
<keyword evidence="2" id="KW-1185">Reference proteome</keyword>
<dbReference type="AlphaFoldDB" id="A0A1J7I3W7"/>
<accession>A0A1J7I3W7</accession>
<dbReference type="EMBL" id="CM007367">
    <property type="protein sequence ID" value="OIW07507.1"/>
    <property type="molecule type" value="Genomic_DNA"/>
</dbReference>
<sequence>MEKINLEIKAEEGHDEMKWVHDSSVDYKGRVPLRASTGSWKASIFIVGVLKV</sequence>
<reference evidence="1 2" key="1">
    <citation type="journal article" date="2017" name="Plant Biotechnol. J.">
        <title>A comprehensive draft genome sequence for lupin (Lupinus angustifolius), an emerging health food: insights into plant-microbe interactions and legume evolution.</title>
        <authorList>
            <person name="Hane J.K."/>
            <person name="Ming Y."/>
            <person name="Kamphuis L.G."/>
            <person name="Nelson M.N."/>
            <person name="Garg G."/>
            <person name="Atkins C.A."/>
            <person name="Bayer P.E."/>
            <person name="Bravo A."/>
            <person name="Bringans S."/>
            <person name="Cannon S."/>
            <person name="Edwards D."/>
            <person name="Foley R."/>
            <person name="Gao L.L."/>
            <person name="Harrison M.J."/>
            <person name="Huang W."/>
            <person name="Hurgobin B."/>
            <person name="Li S."/>
            <person name="Liu C.W."/>
            <person name="McGrath A."/>
            <person name="Morahan G."/>
            <person name="Murray J."/>
            <person name="Weller J."/>
            <person name="Jian J."/>
            <person name="Singh K.B."/>
        </authorList>
    </citation>
    <scope>NUCLEOTIDE SEQUENCE [LARGE SCALE GENOMIC DNA]</scope>
    <source>
        <strain evidence="2">cv. Tanjil</strain>
        <tissue evidence="1">Whole plant</tissue>
    </source>
</reference>
<evidence type="ECO:0000313" key="2">
    <source>
        <dbReference type="Proteomes" id="UP000188354"/>
    </source>
</evidence>
<gene>
    <name evidence="1" type="ORF">TanjilG_14453</name>
</gene>
<protein>
    <submittedName>
        <fullName evidence="1">Uncharacterized protein</fullName>
    </submittedName>
</protein>
<organism evidence="1 2">
    <name type="scientific">Lupinus angustifolius</name>
    <name type="common">Narrow-leaved blue lupine</name>
    <dbReference type="NCBI Taxonomy" id="3871"/>
    <lineage>
        <taxon>Eukaryota</taxon>
        <taxon>Viridiplantae</taxon>
        <taxon>Streptophyta</taxon>
        <taxon>Embryophyta</taxon>
        <taxon>Tracheophyta</taxon>
        <taxon>Spermatophyta</taxon>
        <taxon>Magnoliopsida</taxon>
        <taxon>eudicotyledons</taxon>
        <taxon>Gunneridae</taxon>
        <taxon>Pentapetalae</taxon>
        <taxon>rosids</taxon>
        <taxon>fabids</taxon>
        <taxon>Fabales</taxon>
        <taxon>Fabaceae</taxon>
        <taxon>Papilionoideae</taxon>
        <taxon>50 kb inversion clade</taxon>
        <taxon>genistoids sensu lato</taxon>
        <taxon>core genistoids</taxon>
        <taxon>Genisteae</taxon>
        <taxon>Lupinus</taxon>
    </lineage>
</organism>